<protein>
    <submittedName>
        <fullName evidence="1">Uncharacterized protein</fullName>
    </submittedName>
</protein>
<gene>
    <name evidence="1" type="ORF">AB5J58_24450</name>
</gene>
<name>A0AB39MAQ7_9ACTN</name>
<reference evidence="1" key="1">
    <citation type="submission" date="2024-07" db="EMBL/GenBank/DDBJ databases">
        <authorList>
            <person name="Yu S.T."/>
        </authorList>
    </citation>
    <scope>NUCLEOTIDE SEQUENCE</scope>
    <source>
        <strain evidence="1">R08</strain>
    </source>
</reference>
<dbReference type="RefSeq" id="WP_369189085.1">
    <property type="nucleotide sequence ID" value="NZ_CP163431.1"/>
</dbReference>
<sequence length="49" mass="5506">MQLEITGDKDTGRPIAATMTPEKARHWASLLVRMADTVDARQQRDQQAP</sequence>
<accession>A0AB39MAQ7</accession>
<dbReference type="AlphaFoldDB" id="A0AB39MAQ7"/>
<proteinExistence type="predicted"/>
<organism evidence="1">
    <name type="scientific">Streptomyces sp. R08</name>
    <dbReference type="NCBI Taxonomy" id="3238624"/>
    <lineage>
        <taxon>Bacteria</taxon>
        <taxon>Bacillati</taxon>
        <taxon>Actinomycetota</taxon>
        <taxon>Actinomycetes</taxon>
        <taxon>Kitasatosporales</taxon>
        <taxon>Streptomycetaceae</taxon>
        <taxon>Streptomyces</taxon>
    </lineage>
</organism>
<evidence type="ECO:0000313" key="1">
    <source>
        <dbReference type="EMBL" id="XDQ03104.1"/>
    </source>
</evidence>
<dbReference type="EMBL" id="CP163431">
    <property type="protein sequence ID" value="XDQ03104.1"/>
    <property type="molecule type" value="Genomic_DNA"/>
</dbReference>